<geneLocation type="plasmid" evidence="1 2">
    <name>unnamed5</name>
</geneLocation>
<name>A0ACD5EGI7_9HYPH</name>
<evidence type="ECO:0000313" key="2">
    <source>
        <dbReference type="Proteomes" id="UP000078465"/>
    </source>
</evidence>
<gene>
    <name evidence="1" type="ORF">A4U53_004135</name>
</gene>
<dbReference type="EMBL" id="CP171851">
    <property type="protein sequence ID" value="XKM38246.1"/>
    <property type="molecule type" value="Genomic_DNA"/>
</dbReference>
<reference evidence="1" key="1">
    <citation type="submission" date="2024-10" db="EMBL/GenBank/DDBJ databases">
        <title>Strain of Rhizobium-related bacteria isolated fromm roots of Vavilovia formosa.</title>
        <authorList>
            <person name="Kimeklis A."/>
            <person name="Afonin A."/>
        </authorList>
    </citation>
    <scope>NUCLEOTIDE SEQUENCE</scope>
    <source>
        <strain evidence="1">Vaf-46</strain>
    </source>
</reference>
<protein>
    <submittedName>
        <fullName evidence="1">Uncharacterized protein</fullName>
    </submittedName>
</protein>
<keyword evidence="1" id="KW-0614">Plasmid</keyword>
<proteinExistence type="predicted"/>
<dbReference type="Proteomes" id="UP000078465">
    <property type="component" value="Plasmid unnamed5"/>
</dbReference>
<organism evidence="1 2">
    <name type="scientific">Rhizobium ruizarguesonis</name>
    <dbReference type="NCBI Taxonomy" id="2081791"/>
    <lineage>
        <taxon>Bacteria</taxon>
        <taxon>Pseudomonadati</taxon>
        <taxon>Pseudomonadota</taxon>
        <taxon>Alphaproteobacteria</taxon>
        <taxon>Hyphomicrobiales</taxon>
        <taxon>Rhizobiaceae</taxon>
        <taxon>Rhizobium/Agrobacterium group</taxon>
        <taxon>Rhizobium</taxon>
    </lineage>
</organism>
<evidence type="ECO:0000313" key="1">
    <source>
        <dbReference type="EMBL" id="XKM38246.1"/>
    </source>
</evidence>
<accession>A0ACD5EGI7</accession>
<sequence length="72" mass="7744">MIRATTPVGFAFAWLISGRQVGDGDFNARGVDCDSAATIIARRNMTWLETIGALDLRVADALIDLESSSDLD</sequence>